<dbReference type="Proteomes" id="UP001589844">
    <property type="component" value="Unassembled WGS sequence"/>
</dbReference>
<dbReference type="EMBL" id="JBHLXJ010000007">
    <property type="protein sequence ID" value="MFC0349480.1"/>
    <property type="molecule type" value="Genomic_DNA"/>
</dbReference>
<evidence type="ECO:0000313" key="1">
    <source>
        <dbReference type="EMBL" id="MFC0349480.1"/>
    </source>
</evidence>
<dbReference type="RefSeq" id="WP_390211122.1">
    <property type="nucleotide sequence ID" value="NZ_JBHLXJ010000007.1"/>
</dbReference>
<organism evidence="1 2">
    <name type="scientific">Undibacterium danionis</name>
    <dbReference type="NCBI Taxonomy" id="1812100"/>
    <lineage>
        <taxon>Bacteria</taxon>
        <taxon>Pseudomonadati</taxon>
        <taxon>Pseudomonadota</taxon>
        <taxon>Betaproteobacteria</taxon>
        <taxon>Burkholderiales</taxon>
        <taxon>Oxalobacteraceae</taxon>
        <taxon>Undibacterium</taxon>
    </lineage>
</organism>
<gene>
    <name evidence="1" type="ORF">ACFFJH_06655</name>
</gene>
<reference evidence="1 2" key="1">
    <citation type="submission" date="2024-09" db="EMBL/GenBank/DDBJ databases">
        <authorList>
            <person name="Sun Q."/>
            <person name="Mori K."/>
        </authorList>
    </citation>
    <scope>NUCLEOTIDE SEQUENCE [LARGE SCALE GENOMIC DNA]</scope>
    <source>
        <strain evidence="1 2">CCM 8677</strain>
    </source>
</reference>
<keyword evidence="2" id="KW-1185">Reference proteome</keyword>
<protein>
    <submittedName>
        <fullName evidence="1">DUF6058 family natural product biosynthesis protein</fullName>
    </submittedName>
</protein>
<evidence type="ECO:0000313" key="2">
    <source>
        <dbReference type="Proteomes" id="UP001589844"/>
    </source>
</evidence>
<sequence length="235" mass="26775">MDNLTRLQTYLSQHFLNTTQLAHNLAISVAQCEQAMAAGLFPAPSYVATDGCLHSVVFGQFEVPGLTPNIYVHRDLQPWMQSALNLLLKYEIPVAKALLEQEFKRDFGQALQHLHTHCWPMPDAFQEDGSVHQSGLEVRCQRAWEYFCNGTFGVCVTHPTSAQAIAEKEILQEKLMYLIEQHNEQHDPSTCSPEAVQSILSLIPHYEEICMPFSHLEYPLSSRKKLDDFAEQFDR</sequence>
<proteinExistence type="predicted"/>
<dbReference type="InterPro" id="IPR045694">
    <property type="entry name" value="DUF6058"/>
</dbReference>
<accession>A0ABV6ICB8</accession>
<name>A0ABV6ICB8_9BURK</name>
<comment type="caution">
    <text evidence="1">The sequence shown here is derived from an EMBL/GenBank/DDBJ whole genome shotgun (WGS) entry which is preliminary data.</text>
</comment>
<dbReference type="Pfam" id="PF19531">
    <property type="entry name" value="DUF6058"/>
    <property type="match status" value="1"/>
</dbReference>